<dbReference type="PROSITE" id="PS00629">
    <property type="entry name" value="IMP_1"/>
    <property type="match status" value="1"/>
</dbReference>
<dbReference type="GO" id="GO:0006020">
    <property type="term" value="P:inositol metabolic process"/>
    <property type="evidence" value="ECO:0007669"/>
    <property type="project" value="TreeGrafter"/>
</dbReference>
<dbReference type="InterPro" id="IPR020583">
    <property type="entry name" value="Inositol_monoP_metal-BS"/>
</dbReference>
<sequence length="259" mass="28977">MDYKALCMSVCEIAREAGEYITRQRETFTFADVEFKGTQNMVSYVDKQTEMMIVSRLRELTPEAGYITEEGTIEASEDASLRWIVDPLDGTTNFIHGLAPYCVSIGLLEDDELVVGVVYEVNLREMFYAWKGSAAYLNGREITVSKTDRMENALIGIGFPYSALGNEDGFIDKMVYYQLHTNGVRRLGSAAADIVYTACGRFDAFTHLKLSPWDVAGGALIAMQAGARVTDYSGGDNFLFGREIIVSNPYIYEEFKQRV</sequence>
<dbReference type="GO" id="GO:0046854">
    <property type="term" value="P:phosphatidylinositol phosphate biosynthetic process"/>
    <property type="evidence" value="ECO:0007669"/>
    <property type="project" value="InterPro"/>
</dbReference>
<evidence type="ECO:0000256" key="5">
    <source>
        <dbReference type="ARBA" id="ARBA00022801"/>
    </source>
</evidence>
<keyword evidence="10" id="KW-1185">Reference proteome</keyword>
<evidence type="ECO:0000313" key="9">
    <source>
        <dbReference type="EMBL" id="EHB91210.1"/>
    </source>
</evidence>
<dbReference type="RefSeq" id="WP_009135099.1">
    <property type="nucleotide sequence ID" value="NZ_CP102250.1"/>
</dbReference>
<comment type="similarity">
    <text evidence="3 8">Belongs to the inositol monophosphatase superfamily.</text>
</comment>
<evidence type="ECO:0000256" key="6">
    <source>
        <dbReference type="ARBA" id="ARBA00022842"/>
    </source>
</evidence>
<comment type="catalytic activity">
    <reaction evidence="1 8">
        <text>a myo-inositol phosphate + H2O = myo-inositol + phosphate</text>
        <dbReference type="Rhea" id="RHEA:24056"/>
        <dbReference type="ChEBI" id="CHEBI:15377"/>
        <dbReference type="ChEBI" id="CHEBI:17268"/>
        <dbReference type="ChEBI" id="CHEBI:43474"/>
        <dbReference type="ChEBI" id="CHEBI:84139"/>
        <dbReference type="EC" id="3.1.3.25"/>
    </reaction>
</comment>
<feature type="binding site" evidence="7">
    <location>
        <position position="214"/>
    </location>
    <ligand>
        <name>Mg(2+)</name>
        <dbReference type="ChEBI" id="CHEBI:18420"/>
        <label>1</label>
        <note>catalytic</note>
    </ligand>
</feature>
<evidence type="ECO:0000313" key="10">
    <source>
        <dbReference type="Proteomes" id="UP000006008"/>
    </source>
</evidence>
<dbReference type="EMBL" id="ADLD01000014">
    <property type="protein sequence ID" value="EHB91210.1"/>
    <property type="molecule type" value="Genomic_DNA"/>
</dbReference>
<dbReference type="EC" id="3.1.3.25" evidence="8"/>
<dbReference type="InterPro" id="IPR020550">
    <property type="entry name" value="Inositol_monophosphatase_CS"/>
</dbReference>
<comment type="cofactor">
    <cofactor evidence="2 7 8">
        <name>Mg(2+)</name>
        <dbReference type="ChEBI" id="CHEBI:18420"/>
    </cofactor>
</comment>
<dbReference type="Gene3D" id="3.30.540.10">
    <property type="entry name" value="Fructose-1,6-Bisphosphatase, subunit A, domain 1"/>
    <property type="match status" value="1"/>
</dbReference>
<feature type="binding site" evidence="7">
    <location>
        <position position="86"/>
    </location>
    <ligand>
        <name>Mg(2+)</name>
        <dbReference type="ChEBI" id="CHEBI:18420"/>
        <label>1</label>
        <note>catalytic</note>
    </ligand>
</feature>
<dbReference type="InterPro" id="IPR000760">
    <property type="entry name" value="Inositol_monophosphatase-like"/>
</dbReference>
<evidence type="ECO:0000256" key="1">
    <source>
        <dbReference type="ARBA" id="ARBA00001033"/>
    </source>
</evidence>
<dbReference type="GeneID" id="92817040"/>
<comment type="caution">
    <text evidence="9">The sequence shown here is derived from an EMBL/GenBank/DDBJ whole genome shotgun (WGS) entry which is preliminary data.</text>
</comment>
<name>G5HBI3_9BACT</name>
<dbReference type="AlphaFoldDB" id="G5HBI3"/>
<proteinExistence type="inferred from homology"/>
<evidence type="ECO:0000256" key="4">
    <source>
        <dbReference type="ARBA" id="ARBA00022723"/>
    </source>
</evidence>
<dbReference type="GO" id="GO:0008934">
    <property type="term" value="F:inositol monophosphate 1-phosphatase activity"/>
    <property type="evidence" value="ECO:0007669"/>
    <property type="project" value="InterPro"/>
</dbReference>
<dbReference type="GO" id="GO:0007165">
    <property type="term" value="P:signal transduction"/>
    <property type="evidence" value="ECO:0007669"/>
    <property type="project" value="TreeGrafter"/>
</dbReference>
<gene>
    <name evidence="9" type="ORF">HMPREF9450_02293</name>
</gene>
<protein>
    <recommendedName>
        <fullName evidence="8">Inositol-1-monophosphatase</fullName>
        <ecNumber evidence="8">3.1.3.25</ecNumber>
    </recommendedName>
</protein>
<evidence type="ECO:0000256" key="2">
    <source>
        <dbReference type="ARBA" id="ARBA00001946"/>
    </source>
</evidence>
<keyword evidence="5 8" id="KW-0378">Hydrolase</keyword>
<feature type="binding site" evidence="7">
    <location>
        <position position="69"/>
    </location>
    <ligand>
        <name>Mg(2+)</name>
        <dbReference type="ChEBI" id="CHEBI:18420"/>
        <label>1</label>
        <note>catalytic</note>
    </ligand>
</feature>
<keyword evidence="6 7" id="KW-0460">Magnesium</keyword>
<reference evidence="9 10" key="1">
    <citation type="submission" date="2011-08" db="EMBL/GenBank/DDBJ databases">
        <title>The Genome Sequence of Alistipes indistinctus YIT 12060.</title>
        <authorList>
            <consortium name="The Broad Institute Genome Sequencing Platform"/>
            <person name="Earl A."/>
            <person name="Ward D."/>
            <person name="Feldgarden M."/>
            <person name="Gevers D."/>
            <person name="Morotomi M."/>
            <person name="Young S.K."/>
            <person name="Zeng Q."/>
            <person name="Gargeya S."/>
            <person name="Fitzgerald M."/>
            <person name="Haas B."/>
            <person name="Abouelleil A."/>
            <person name="Alvarado L."/>
            <person name="Arachchi H.M."/>
            <person name="Berlin A."/>
            <person name="Brown A."/>
            <person name="Chapman S.B."/>
            <person name="Chen Z."/>
            <person name="Dunbar C."/>
            <person name="Freedman E."/>
            <person name="Gearin G."/>
            <person name="Gellesch M."/>
            <person name="Goldberg J."/>
            <person name="Griggs A."/>
            <person name="Gujja S."/>
            <person name="Heiman D."/>
            <person name="Howarth C."/>
            <person name="Larson L."/>
            <person name="Lui A."/>
            <person name="MacDonald P.J.P."/>
            <person name="Montmayeur A."/>
            <person name="Murphy C."/>
            <person name="Neiman D."/>
            <person name="Pearson M."/>
            <person name="Priest M."/>
            <person name="Roberts A."/>
            <person name="Saif S."/>
            <person name="Shea T."/>
            <person name="Shenoy N."/>
            <person name="Sisk P."/>
            <person name="Stolte C."/>
            <person name="Sykes S."/>
            <person name="Wortman J."/>
            <person name="Nusbaum C."/>
            <person name="Birren B."/>
        </authorList>
    </citation>
    <scope>NUCLEOTIDE SEQUENCE [LARGE SCALE GENOMIC DNA]</scope>
    <source>
        <strain evidence="9 10">YIT 12060</strain>
    </source>
</reference>
<dbReference type="PANTHER" id="PTHR20854">
    <property type="entry name" value="INOSITOL MONOPHOSPHATASE"/>
    <property type="match status" value="1"/>
</dbReference>
<dbReference type="PRINTS" id="PR00377">
    <property type="entry name" value="IMPHPHTASES"/>
</dbReference>
<dbReference type="PANTHER" id="PTHR20854:SF4">
    <property type="entry name" value="INOSITOL-1-MONOPHOSPHATASE-RELATED"/>
    <property type="match status" value="1"/>
</dbReference>
<dbReference type="PATRIC" id="fig|742725.3.peg.2361"/>
<dbReference type="Gene3D" id="3.40.190.80">
    <property type="match status" value="1"/>
</dbReference>
<dbReference type="STRING" id="742725.HMPREF9450_02293"/>
<dbReference type="SUPFAM" id="SSF56655">
    <property type="entry name" value="Carbohydrate phosphatase"/>
    <property type="match status" value="1"/>
</dbReference>
<evidence type="ECO:0000256" key="7">
    <source>
        <dbReference type="PIRSR" id="PIRSR600760-2"/>
    </source>
</evidence>
<dbReference type="PROSITE" id="PS00630">
    <property type="entry name" value="IMP_2"/>
    <property type="match status" value="1"/>
</dbReference>
<dbReference type="CDD" id="cd01639">
    <property type="entry name" value="IMPase"/>
    <property type="match status" value="1"/>
</dbReference>
<keyword evidence="4 7" id="KW-0479">Metal-binding</keyword>
<dbReference type="GO" id="GO:0046872">
    <property type="term" value="F:metal ion binding"/>
    <property type="evidence" value="ECO:0007669"/>
    <property type="project" value="UniProtKB-KW"/>
</dbReference>
<feature type="binding site" evidence="7">
    <location>
        <position position="89"/>
    </location>
    <ligand>
        <name>Mg(2+)</name>
        <dbReference type="ChEBI" id="CHEBI:18420"/>
        <label>1</label>
        <note>catalytic</note>
    </ligand>
</feature>
<organism evidence="9 10">
    <name type="scientific">Alistipes indistinctus YIT 12060</name>
    <dbReference type="NCBI Taxonomy" id="742725"/>
    <lineage>
        <taxon>Bacteria</taxon>
        <taxon>Pseudomonadati</taxon>
        <taxon>Bacteroidota</taxon>
        <taxon>Bacteroidia</taxon>
        <taxon>Bacteroidales</taxon>
        <taxon>Rikenellaceae</taxon>
        <taxon>Alistipes</taxon>
    </lineage>
</organism>
<dbReference type="eggNOG" id="COG0483">
    <property type="taxonomic scope" value="Bacteria"/>
</dbReference>
<dbReference type="HOGENOM" id="CLU_044118_0_4_10"/>
<dbReference type="Proteomes" id="UP000006008">
    <property type="component" value="Unassembled WGS sequence"/>
</dbReference>
<evidence type="ECO:0000256" key="8">
    <source>
        <dbReference type="RuleBase" id="RU364068"/>
    </source>
</evidence>
<evidence type="ECO:0000256" key="3">
    <source>
        <dbReference type="ARBA" id="ARBA00009759"/>
    </source>
</evidence>
<dbReference type="InterPro" id="IPR033942">
    <property type="entry name" value="IMPase"/>
</dbReference>
<accession>G5HBI3</accession>
<dbReference type="OrthoDB" id="9772456at2"/>
<feature type="binding site" evidence="7">
    <location>
        <position position="88"/>
    </location>
    <ligand>
        <name>Mg(2+)</name>
        <dbReference type="ChEBI" id="CHEBI:18420"/>
        <label>1</label>
        <note>catalytic</note>
    </ligand>
</feature>
<dbReference type="FunFam" id="3.30.540.10:FF:000003">
    <property type="entry name" value="Inositol-1-monophosphatase"/>
    <property type="match status" value="1"/>
</dbReference>
<dbReference type="Pfam" id="PF00459">
    <property type="entry name" value="Inositol_P"/>
    <property type="match status" value="1"/>
</dbReference>